<evidence type="ECO:0000313" key="2">
    <source>
        <dbReference type="Proteomes" id="UP000199634"/>
    </source>
</evidence>
<dbReference type="STRING" id="1159016.SAMN02927937_02679"/>
<dbReference type="Proteomes" id="UP000199634">
    <property type="component" value="Unassembled WGS sequence"/>
</dbReference>
<sequence length="485" mass="57804">MDALSELISLLNINEIKEFKLFLKKKNKRNDVKNIELFSILKTDDLIKLEKLYGSDKNKDAYHSLRKRLYESLILFLSNKTFEKNHSQAHEALRLLVVSKFLLENSLHKPAFKCLQKAEKKAEELELYSLLHEILQTKLQYIFFNEKESLEVLINKILKNQELLNKETRFNMAYAVIRQAFKNTQTNGEIINLTDLITQIAKTYHLKPTDFFNYKSIYQILHLANEYANIQQNFLLIETYVNKAATMINQQFAGKNQLYYHIHILYYLANFCFRNKLFTDSENYLNQMQTQMQQQSGLYYNLFKHRFVILKSLNLHFTGNKQAALHNVSNELNNLPKKFSAEDVIDLQLCEAFYLAKQNDRQALKSFAKLLHTDIWYEKKMGVVWTIRKNLIEILMHAQFDNFDYAISRLQSFKNRYKKYLTQVNEQRIIDFVKLIEKYLLNTDIIKNQSFKDKITSMQHQKENQDVFSLSFINWFVDLWRSKES</sequence>
<organism evidence="1 2">
    <name type="scientific">Paenimyroides marinum</name>
    <dbReference type="NCBI Taxonomy" id="1159016"/>
    <lineage>
        <taxon>Bacteria</taxon>
        <taxon>Pseudomonadati</taxon>
        <taxon>Bacteroidota</taxon>
        <taxon>Flavobacteriia</taxon>
        <taxon>Flavobacteriales</taxon>
        <taxon>Flavobacteriaceae</taxon>
        <taxon>Paenimyroides</taxon>
    </lineage>
</organism>
<proteinExistence type="predicted"/>
<keyword evidence="2" id="KW-1185">Reference proteome</keyword>
<evidence type="ECO:0000313" key="1">
    <source>
        <dbReference type="EMBL" id="SEI00545.1"/>
    </source>
</evidence>
<dbReference type="AlphaFoldDB" id="A0A1H6MS55"/>
<accession>A0A1H6MS55</accession>
<protein>
    <submittedName>
        <fullName evidence="1">Uncharacterized protein</fullName>
    </submittedName>
</protein>
<name>A0A1H6MS55_9FLAO</name>
<dbReference type="EMBL" id="FNXE01000055">
    <property type="protein sequence ID" value="SEI00545.1"/>
    <property type="molecule type" value="Genomic_DNA"/>
</dbReference>
<reference evidence="1 2" key="1">
    <citation type="submission" date="2016-10" db="EMBL/GenBank/DDBJ databases">
        <authorList>
            <person name="de Groot N.N."/>
        </authorList>
    </citation>
    <scope>NUCLEOTIDE SEQUENCE [LARGE SCALE GENOMIC DNA]</scope>
    <source>
        <strain evidence="1 2">CGMCC 1.10825</strain>
    </source>
</reference>
<dbReference type="OrthoDB" id="732094at2"/>
<dbReference type="RefSeq" id="WP_091102212.1">
    <property type="nucleotide sequence ID" value="NZ_FNXE01000055.1"/>
</dbReference>
<gene>
    <name evidence="1" type="ORF">SAMN02927937_02679</name>
</gene>